<gene>
    <name evidence="1" type="ORF">RM863_23240</name>
</gene>
<dbReference type="Proteomes" id="UP001180489">
    <property type="component" value="Unassembled WGS sequence"/>
</dbReference>
<reference evidence="1" key="1">
    <citation type="submission" date="2024-05" db="EMBL/GenBank/DDBJ databases">
        <title>30 novel species of actinomycetes from the DSMZ collection.</title>
        <authorList>
            <person name="Nouioui I."/>
        </authorList>
    </citation>
    <scope>NUCLEOTIDE SEQUENCE</scope>
    <source>
        <strain evidence="1">DSM 41014</strain>
    </source>
</reference>
<accession>A0ABU2UPQ5</accession>
<protein>
    <submittedName>
        <fullName evidence="1">Uncharacterized protein</fullName>
    </submittedName>
</protein>
<dbReference type="EMBL" id="JAVRFF010000026">
    <property type="protein sequence ID" value="MDT0475044.1"/>
    <property type="molecule type" value="Genomic_DNA"/>
</dbReference>
<sequence>MMPGTIAERHAEAVTVEAATRTEVRNLTGAERTVALYASDMPNGRRHHTSEQYAAWIVQGAERLGRTEMRRLALYLRGWQVLNVNDLMTEQIQTRHELRFPQRHRLVRAGQGSGLSVYVDGMTKVALARNGKVALDGDCPCEGTGGIMLWGNDPDASGEIMCPVHCRAEINAYRRALLAAR</sequence>
<comment type="caution">
    <text evidence="1">The sequence shown here is derived from an EMBL/GenBank/DDBJ whole genome shotgun (WGS) entry which is preliminary data.</text>
</comment>
<proteinExistence type="predicted"/>
<name>A0ABU2UPQ5_9ACTN</name>
<evidence type="ECO:0000313" key="2">
    <source>
        <dbReference type="Proteomes" id="UP001180489"/>
    </source>
</evidence>
<dbReference type="RefSeq" id="WP_311636248.1">
    <property type="nucleotide sequence ID" value="NZ_JAVRFF010000026.1"/>
</dbReference>
<organism evidence="1 2">
    <name type="scientific">Streptomyces hintoniae</name>
    <dbReference type="NCBI Taxonomy" id="3075521"/>
    <lineage>
        <taxon>Bacteria</taxon>
        <taxon>Bacillati</taxon>
        <taxon>Actinomycetota</taxon>
        <taxon>Actinomycetes</taxon>
        <taxon>Kitasatosporales</taxon>
        <taxon>Streptomycetaceae</taxon>
        <taxon>Streptomyces</taxon>
    </lineage>
</organism>
<evidence type="ECO:0000313" key="1">
    <source>
        <dbReference type="EMBL" id="MDT0475044.1"/>
    </source>
</evidence>
<keyword evidence="2" id="KW-1185">Reference proteome</keyword>